<geneLocation type="plasmid" evidence="2 3">
    <name>pSR35</name>
</geneLocation>
<organism evidence="2 3">
    <name type="scientific">Salinibacter ruber (strain DSM 13855 / M31)</name>
    <dbReference type="NCBI Taxonomy" id="309807"/>
    <lineage>
        <taxon>Bacteria</taxon>
        <taxon>Pseudomonadati</taxon>
        <taxon>Rhodothermota</taxon>
        <taxon>Rhodothermia</taxon>
        <taxon>Rhodothermales</taxon>
        <taxon>Salinibacteraceae</taxon>
        <taxon>Salinibacter</taxon>
    </lineage>
</organism>
<feature type="compositionally biased region" description="Low complexity" evidence="1">
    <location>
        <begin position="228"/>
        <end position="248"/>
    </location>
</feature>
<keyword evidence="2" id="KW-0614">Plasmid</keyword>
<feature type="region of interest" description="Disordered" evidence="1">
    <location>
        <begin position="186"/>
        <end position="264"/>
    </location>
</feature>
<proteinExistence type="predicted"/>
<reference evidence="2 3" key="1">
    <citation type="journal article" date="2005" name="Proc. Natl. Acad. Sci. U.S.A.">
        <title>The genome of Salinibacter ruber: convergence and gene exchange among hyperhalophilic bacteria and archaea.</title>
        <authorList>
            <person name="Mongodin E.F."/>
            <person name="Nelson K.E."/>
            <person name="Daugherty S."/>
            <person name="Deboy R.T."/>
            <person name="Wister J."/>
            <person name="Khouri H."/>
            <person name="Weidman J."/>
            <person name="Walsh D.A."/>
            <person name="Papke R.T."/>
            <person name="Sanchez Perez G."/>
            <person name="Sharma A.K."/>
            <person name="Nesbo C.L."/>
            <person name="MacLeod D."/>
            <person name="Bapteste E."/>
            <person name="Doolittle W.F."/>
            <person name="Charlebois R.L."/>
            <person name="Legault B."/>
            <person name="Rodriguez-Valera F."/>
        </authorList>
    </citation>
    <scope>NUCLEOTIDE SEQUENCE [LARGE SCALE GENOMIC DNA]</scope>
    <source>
        <strain evidence="3">DSM 13855 / CECT 5946 / M31</strain>
        <plasmid evidence="3">pSR35</plasmid>
    </source>
</reference>
<protein>
    <submittedName>
        <fullName evidence="2">Uncharacterized protein</fullName>
    </submittedName>
</protein>
<gene>
    <name evidence="2" type="ordered locus">SRU_p0015</name>
</gene>
<evidence type="ECO:0000256" key="1">
    <source>
        <dbReference type="SAM" id="MobiDB-lite"/>
    </source>
</evidence>
<dbReference type="PATRIC" id="fig|309807.25.peg.3001"/>
<dbReference type="EnsemblBacteria" id="ABC46370">
    <property type="protein sequence ID" value="ABC46370"/>
    <property type="gene ID" value="SRU_p0015"/>
</dbReference>
<dbReference type="RefSeq" id="WP_011405578.1">
    <property type="nucleotide sequence ID" value="NC_007678.1"/>
</dbReference>
<name>Q2RYK8_SALRD</name>
<sequence>MDNHPNVNALLDTLEAALSEDASDDGIETGFRETSPEGESQYLFLNRQSFDYGHMLDDDQNPIRPPARCIAGHVEDVSHFTRTNDYGTSHKLRLRVETDDGTIMIETGFFTNTSKSLLSDLAEIEDPNSILTIEPTLPDERRGGNSQNVLFTDLHEGTEAVISQRYPDTDQDVIDTFKEVRQDVFGLPAQEEDQPRPRQGGDGQPAQQQPNRRRQGGGAPRQSGGDGQPARQQQGGQQRQQQPNQAPPSRDGTAQTPNTPPPTT</sequence>
<dbReference type="EMBL" id="CP000160">
    <property type="protein sequence ID" value="ABC46370.1"/>
    <property type="molecule type" value="Genomic_DNA"/>
</dbReference>
<keyword evidence="3" id="KW-1185">Reference proteome</keyword>
<accession>Q2RYK8</accession>
<dbReference type="HOGENOM" id="CLU_1053327_0_0_10"/>
<dbReference type="AlphaFoldDB" id="Q2RYK8"/>
<evidence type="ECO:0000313" key="3">
    <source>
        <dbReference type="Proteomes" id="UP000008674"/>
    </source>
</evidence>
<dbReference type="KEGG" id="sru:SRU_p0015"/>
<evidence type="ECO:0000313" key="2">
    <source>
        <dbReference type="EMBL" id="ABC46370.1"/>
    </source>
</evidence>
<dbReference type="Proteomes" id="UP000008674">
    <property type="component" value="Plasmid pSR35"/>
</dbReference>
<feature type="compositionally biased region" description="Gly residues" evidence="1">
    <location>
        <begin position="216"/>
        <end position="227"/>
    </location>
</feature>